<feature type="transmembrane region" description="Helical" evidence="1">
    <location>
        <begin position="101"/>
        <end position="134"/>
    </location>
</feature>
<gene>
    <name evidence="2" type="ORF">ACFQ4C_20375</name>
</gene>
<proteinExistence type="predicted"/>
<keyword evidence="3" id="KW-1185">Reference proteome</keyword>
<keyword evidence="1" id="KW-0812">Transmembrane</keyword>
<protein>
    <recommendedName>
        <fullName evidence="4">ABC transporter permease</fullName>
    </recommendedName>
</protein>
<comment type="caution">
    <text evidence="2">The sequence shown here is derived from an EMBL/GenBank/DDBJ whole genome shotgun (WGS) entry which is preliminary data.</text>
</comment>
<organism evidence="2 3">
    <name type="scientific">Larkinella insperata</name>
    <dbReference type="NCBI Taxonomy" id="332158"/>
    <lineage>
        <taxon>Bacteria</taxon>
        <taxon>Pseudomonadati</taxon>
        <taxon>Bacteroidota</taxon>
        <taxon>Cytophagia</taxon>
        <taxon>Cytophagales</taxon>
        <taxon>Spirosomataceae</taxon>
        <taxon>Larkinella</taxon>
    </lineage>
</organism>
<feature type="transmembrane region" description="Helical" evidence="1">
    <location>
        <begin position="61"/>
        <end position="81"/>
    </location>
</feature>
<feature type="transmembrane region" description="Helical" evidence="1">
    <location>
        <begin position="154"/>
        <end position="173"/>
    </location>
</feature>
<reference evidence="3" key="1">
    <citation type="journal article" date="2019" name="Int. J. Syst. Evol. Microbiol.">
        <title>The Global Catalogue of Microorganisms (GCM) 10K type strain sequencing project: providing services to taxonomists for standard genome sequencing and annotation.</title>
        <authorList>
            <consortium name="The Broad Institute Genomics Platform"/>
            <consortium name="The Broad Institute Genome Sequencing Center for Infectious Disease"/>
            <person name="Wu L."/>
            <person name="Ma J."/>
        </authorList>
    </citation>
    <scope>NUCLEOTIDE SEQUENCE [LARGE SCALE GENOMIC DNA]</scope>
    <source>
        <strain evidence="3">CCUG 55608</strain>
    </source>
</reference>
<dbReference type="RefSeq" id="WP_265991473.1">
    <property type="nucleotide sequence ID" value="NZ_CP110973.1"/>
</dbReference>
<evidence type="ECO:0000313" key="3">
    <source>
        <dbReference type="Proteomes" id="UP001597116"/>
    </source>
</evidence>
<dbReference type="EMBL" id="JBHTLP010000011">
    <property type="protein sequence ID" value="MFD1143494.1"/>
    <property type="molecule type" value="Genomic_DNA"/>
</dbReference>
<feature type="transmembrane region" description="Helical" evidence="1">
    <location>
        <begin position="22"/>
        <end position="41"/>
    </location>
</feature>
<keyword evidence="1" id="KW-1133">Transmembrane helix</keyword>
<accession>A0ABW3QB64</accession>
<name>A0ABW3QB64_9BACT</name>
<evidence type="ECO:0000256" key="1">
    <source>
        <dbReference type="SAM" id="Phobius"/>
    </source>
</evidence>
<feature type="transmembrane region" description="Helical" evidence="1">
    <location>
        <begin position="238"/>
        <end position="256"/>
    </location>
</feature>
<feature type="transmembrane region" description="Helical" evidence="1">
    <location>
        <begin position="179"/>
        <end position="201"/>
    </location>
</feature>
<keyword evidence="1" id="KW-0472">Membrane</keyword>
<sequence>MNQTFAINRFGLLLKLHLYEHLKSYLLGIGVLFGVWLLMLLPSATKIDTFHESIYRNHAMLFSLIASGAGAWFASESFRVVSTPVRGIPFLTLPASQLEKFLVALLMLLLFVPVFLGVFYTAEGICFSIVNARLPQGSPRYELLNLLGPHMDPVMRYLTLVTLAFFLVGSIYFPKLPFVKTGVIAFTLFFLVTLVLNEFLLRHMLPGHEMYGGTPFQEARFIQNRRFYRIELDGNPDLIVKTILVLALPALLYIAYARFKEKEL</sequence>
<evidence type="ECO:0008006" key="4">
    <source>
        <dbReference type="Google" id="ProtNLM"/>
    </source>
</evidence>
<evidence type="ECO:0000313" key="2">
    <source>
        <dbReference type="EMBL" id="MFD1143494.1"/>
    </source>
</evidence>
<dbReference type="Proteomes" id="UP001597116">
    <property type="component" value="Unassembled WGS sequence"/>
</dbReference>